<reference evidence="2" key="1">
    <citation type="journal article" date="2022" name="Mol. Ecol. Resour.">
        <title>The genomes of chicory, endive, great burdock and yacon provide insights into Asteraceae palaeo-polyploidization history and plant inulin production.</title>
        <authorList>
            <person name="Fan W."/>
            <person name="Wang S."/>
            <person name="Wang H."/>
            <person name="Wang A."/>
            <person name="Jiang F."/>
            <person name="Liu H."/>
            <person name="Zhao H."/>
            <person name="Xu D."/>
            <person name="Zhang Y."/>
        </authorList>
    </citation>
    <scope>NUCLEOTIDE SEQUENCE [LARGE SCALE GENOMIC DNA]</scope>
    <source>
        <strain evidence="2">cv. Yunnan</strain>
    </source>
</reference>
<evidence type="ECO:0000313" key="2">
    <source>
        <dbReference type="Proteomes" id="UP001056120"/>
    </source>
</evidence>
<reference evidence="1 2" key="2">
    <citation type="journal article" date="2022" name="Mol. Ecol. Resour.">
        <title>The genomes of chicory, endive, great burdock and yacon provide insights into Asteraceae paleo-polyploidization history and plant inulin production.</title>
        <authorList>
            <person name="Fan W."/>
            <person name="Wang S."/>
            <person name="Wang H."/>
            <person name="Wang A."/>
            <person name="Jiang F."/>
            <person name="Liu H."/>
            <person name="Zhao H."/>
            <person name="Xu D."/>
            <person name="Zhang Y."/>
        </authorList>
    </citation>
    <scope>NUCLEOTIDE SEQUENCE [LARGE SCALE GENOMIC DNA]</scope>
    <source>
        <strain evidence="2">cv. Yunnan</strain>
        <tissue evidence="1">Leaves</tissue>
    </source>
</reference>
<comment type="caution">
    <text evidence="1">The sequence shown here is derived from an EMBL/GenBank/DDBJ whole genome shotgun (WGS) entry which is preliminary data.</text>
</comment>
<gene>
    <name evidence="1" type="ORF">L1987_48291</name>
</gene>
<name>A0ACB9FR88_9ASTR</name>
<protein>
    <submittedName>
        <fullName evidence="1">Uncharacterized protein</fullName>
    </submittedName>
</protein>
<dbReference type="Proteomes" id="UP001056120">
    <property type="component" value="Linkage Group LG16"/>
</dbReference>
<evidence type="ECO:0000313" key="1">
    <source>
        <dbReference type="EMBL" id="KAI3773759.1"/>
    </source>
</evidence>
<organism evidence="1 2">
    <name type="scientific">Smallanthus sonchifolius</name>
    <dbReference type="NCBI Taxonomy" id="185202"/>
    <lineage>
        <taxon>Eukaryota</taxon>
        <taxon>Viridiplantae</taxon>
        <taxon>Streptophyta</taxon>
        <taxon>Embryophyta</taxon>
        <taxon>Tracheophyta</taxon>
        <taxon>Spermatophyta</taxon>
        <taxon>Magnoliopsida</taxon>
        <taxon>eudicotyledons</taxon>
        <taxon>Gunneridae</taxon>
        <taxon>Pentapetalae</taxon>
        <taxon>asterids</taxon>
        <taxon>campanulids</taxon>
        <taxon>Asterales</taxon>
        <taxon>Asteraceae</taxon>
        <taxon>Asteroideae</taxon>
        <taxon>Heliantheae alliance</taxon>
        <taxon>Millerieae</taxon>
        <taxon>Smallanthus</taxon>
    </lineage>
</organism>
<keyword evidence="2" id="KW-1185">Reference proteome</keyword>
<proteinExistence type="predicted"/>
<dbReference type="EMBL" id="CM042033">
    <property type="protein sequence ID" value="KAI3773759.1"/>
    <property type="molecule type" value="Genomic_DNA"/>
</dbReference>
<accession>A0ACB9FR88</accession>
<sequence>MEISCLPTGLKRVGHSHDLRLDLTLFIWFSNISFDFCTAPRFSDLAPSRSDTDKRIEALLEIPAVERHFHLESAISEASFNIQYSKPSMSSGARRSSSRFTLDDIDSMVSKSKRIKKEQPIAESSKPEIPTPCPKITIGKKRKLCEAADVAIFEGMDYTNAYKKLRVLNHSGLE</sequence>